<evidence type="ECO:0000313" key="6">
    <source>
        <dbReference type="EMBL" id="PFG50969.1"/>
    </source>
</evidence>
<sequence>MLSEVIRMARVSSDGSRLIRQVDPRGVRFPEFSGSGFHVLLGGTCWLITPDRDPVPLRPGDIVLTSAGAPHGLATTPRPLAELPEMEMGGFPPEPGPCEFEFLCGAYQLQHGPVPQYLRALPDLIVVSPDYDRYPEMRALIELLKVEASRARPGRGATVRSLLDLILVKILRLWHDQDTGLPATDDPGIAAALRRIHEHPQHPWNVAGLSEIAGLPRTAFTRRFTAQVGQPQMSYLTGWRLGRGARLLRETDAPLAAIARQIGYSTEFAFSGAFRRHYGVAPGRFRRTAGQVAAVVE</sequence>
<dbReference type="SUPFAM" id="SSF51215">
    <property type="entry name" value="Regulatory protein AraC"/>
    <property type="match status" value="1"/>
</dbReference>
<accession>A0A2A9FKI7</accession>
<dbReference type="Proteomes" id="UP000243542">
    <property type="component" value="Unassembled WGS sequence"/>
</dbReference>
<evidence type="ECO:0000256" key="1">
    <source>
        <dbReference type="ARBA" id="ARBA00023015"/>
    </source>
</evidence>
<dbReference type="InterPro" id="IPR018060">
    <property type="entry name" value="HTH_AraC"/>
</dbReference>
<dbReference type="InterPro" id="IPR018062">
    <property type="entry name" value="HTH_AraC-typ_CS"/>
</dbReference>
<keyword evidence="7" id="KW-1185">Reference proteome</keyword>
<evidence type="ECO:0000256" key="4">
    <source>
        <dbReference type="ARBA" id="ARBA00023163"/>
    </source>
</evidence>
<dbReference type="Gene3D" id="1.10.10.60">
    <property type="entry name" value="Homeodomain-like"/>
    <property type="match status" value="1"/>
</dbReference>
<dbReference type="PANTHER" id="PTHR46796:SF7">
    <property type="entry name" value="ARAC FAMILY TRANSCRIPTIONAL REGULATOR"/>
    <property type="match status" value="1"/>
</dbReference>
<protein>
    <submittedName>
        <fullName evidence="6">AraC-like DNA-binding protein</fullName>
    </submittedName>
</protein>
<dbReference type="EMBL" id="PDJK01000002">
    <property type="protein sequence ID" value="PFG50969.1"/>
    <property type="molecule type" value="Genomic_DNA"/>
</dbReference>
<comment type="caution">
    <text evidence="6">The sequence shown here is derived from an EMBL/GenBank/DDBJ whole genome shotgun (WGS) entry which is preliminary data.</text>
</comment>
<dbReference type="InterPro" id="IPR020449">
    <property type="entry name" value="Tscrpt_reg_AraC-type_HTH"/>
</dbReference>
<dbReference type="PROSITE" id="PS01124">
    <property type="entry name" value="HTH_ARAC_FAMILY_2"/>
    <property type="match status" value="1"/>
</dbReference>
<dbReference type="InterPro" id="IPR009057">
    <property type="entry name" value="Homeodomain-like_sf"/>
</dbReference>
<dbReference type="Pfam" id="PF12852">
    <property type="entry name" value="Cupin_6"/>
    <property type="match status" value="1"/>
</dbReference>
<dbReference type="GO" id="GO:0043565">
    <property type="term" value="F:sequence-specific DNA binding"/>
    <property type="evidence" value="ECO:0007669"/>
    <property type="project" value="InterPro"/>
</dbReference>
<keyword evidence="4" id="KW-0804">Transcription</keyword>
<dbReference type="PANTHER" id="PTHR46796">
    <property type="entry name" value="HTH-TYPE TRANSCRIPTIONAL ACTIVATOR RHAS-RELATED"/>
    <property type="match status" value="1"/>
</dbReference>
<evidence type="ECO:0000259" key="5">
    <source>
        <dbReference type="PROSITE" id="PS01124"/>
    </source>
</evidence>
<organism evidence="6 7">
    <name type="scientific">Amycolatopsis sulphurea</name>
    <dbReference type="NCBI Taxonomy" id="76022"/>
    <lineage>
        <taxon>Bacteria</taxon>
        <taxon>Bacillati</taxon>
        <taxon>Actinomycetota</taxon>
        <taxon>Actinomycetes</taxon>
        <taxon>Pseudonocardiales</taxon>
        <taxon>Pseudonocardiaceae</taxon>
        <taxon>Amycolatopsis</taxon>
    </lineage>
</organism>
<dbReference type="InterPro" id="IPR032783">
    <property type="entry name" value="AraC_lig"/>
</dbReference>
<dbReference type="PROSITE" id="PS00041">
    <property type="entry name" value="HTH_ARAC_FAMILY_1"/>
    <property type="match status" value="1"/>
</dbReference>
<reference evidence="6 7" key="1">
    <citation type="submission" date="2017-10" db="EMBL/GenBank/DDBJ databases">
        <title>Sequencing the genomes of 1000 actinobacteria strains.</title>
        <authorList>
            <person name="Klenk H.-P."/>
        </authorList>
    </citation>
    <scope>NUCLEOTIDE SEQUENCE [LARGE SCALE GENOMIC DNA]</scope>
    <source>
        <strain evidence="6 7">DSM 46092</strain>
    </source>
</reference>
<dbReference type="Pfam" id="PF12833">
    <property type="entry name" value="HTH_18"/>
    <property type="match status" value="1"/>
</dbReference>
<feature type="domain" description="HTH araC/xylS-type" evidence="5">
    <location>
        <begin position="190"/>
        <end position="288"/>
    </location>
</feature>
<keyword evidence="3" id="KW-0010">Activator</keyword>
<dbReference type="InterPro" id="IPR050204">
    <property type="entry name" value="AraC_XylS_family_regulators"/>
</dbReference>
<evidence type="ECO:0000313" key="7">
    <source>
        <dbReference type="Proteomes" id="UP000243542"/>
    </source>
</evidence>
<gene>
    <name evidence="6" type="ORF">ATK36_6230</name>
</gene>
<name>A0A2A9FKI7_9PSEU</name>
<keyword evidence="1" id="KW-0805">Transcription regulation</keyword>
<dbReference type="PRINTS" id="PR00032">
    <property type="entry name" value="HTHARAC"/>
</dbReference>
<proteinExistence type="predicted"/>
<dbReference type="SMART" id="SM00342">
    <property type="entry name" value="HTH_ARAC"/>
    <property type="match status" value="1"/>
</dbReference>
<dbReference type="InterPro" id="IPR037923">
    <property type="entry name" value="HTH-like"/>
</dbReference>
<keyword evidence="2 6" id="KW-0238">DNA-binding</keyword>
<dbReference type="SUPFAM" id="SSF46689">
    <property type="entry name" value="Homeodomain-like"/>
    <property type="match status" value="2"/>
</dbReference>
<dbReference type="GO" id="GO:0003700">
    <property type="term" value="F:DNA-binding transcription factor activity"/>
    <property type="evidence" value="ECO:0007669"/>
    <property type="project" value="InterPro"/>
</dbReference>
<evidence type="ECO:0000256" key="3">
    <source>
        <dbReference type="ARBA" id="ARBA00023159"/>
    </source>
</evidence>
<dbReference type="AlphaFoldDB" id="A0A2A9FKI7"/>
<evidence type="ECO:0000256" key="2">
    <source>
        <dbReference type="ARBA" id="ARBA00023125"/>
    </source>
</evidence>